<keyword evidence="4" id="KW-0547">Nucleotide-binding</keyword>
<comment type="similarity">
    <text evidence="8">Belongs to the ABC transporter superfamily. ABCB family. Heavy Metal importer (TC 3.A.1.210) subfamily.</text>
</comment>
<feature type="transmembrane region" description="Helical" evidence="10">
    <location>
        <begin position="267"/>
        <end position="286"/>
    </location>
</feature>
<dbReference type="InterPro" id="IPR027417">
    <property type="entry name" value="P-loop_NTPase"/>
</dbReference>
<dbReference type="PROSITE" id="PS50893">
    <property type="entry name" value="ABC_TRANSPORTER_2"/>
    <property type="match status" value="1"/>
</dbReference>
<protein>
    <submittedName>
        <fullName evidence="13">Abc family transporter: mitochondrial atm1-like protein</fullName>
    </submittedName>
</protein>
<evidence type="ECO:0000259" key="11">
    <source>
        <dbReference type="PROSITE" id="PS50893"/>
    </source>
</evidence>
<evidence type="ECO:0000256" key="7">
    <source>
        <dbReference type="ARBA" id="ARBA00023136"/>
    </source>
</evidence>
<evidence type="ECO:0000256" key="6">
    <source>
        <dbReference type="ARBA" id="ARBA00022989"/>
    </source>
</evidence>
<keyword evidence="2" id="KW-0813">Transport</keyword>
<dbReference type="Pfam" id="PF00664">
    <property type="entry name" value="ABC_membrane"/>
    <property type="match status" value="1"/>
</dbReference>
<feature type="transmembrane region" description="Helical" evidence="10">
    <location>
        <begin position="117"/>
        <end position="142"/>
    </location>
</feature>
<keyword evidence="3 10" id="KW-0812">Transmembrane</keyword>
<dbReference type="GO" id="GO:0005743">
    <property type="term" value="C:mitochondrial inner membrane"/>
    <property type="evidence" value="ECO:0007669"/>
    <property type="project" value="TreeGrafter"/>
</dbReference>
<dbReference type="InterPro" id="IPR003439">
    <property type="entry name" value="ABC_transporter-like_ATP-bd"/>
</dbReference>
<proteinExistence type="inferred from homology"/>
<dbReference type="Gene3D" id="3.40.50.300">
    <property type="entry name" value="P-loop containing nucleotide triphosphate hydrolases"/>
    <property type="match status" value="1"/>
</dbReference>
<dbReference type="SMART" id="SM00382">
    <property type="entry name" value="AAA"/>
    <property type="match status" value="1"/>
</dbReference>
<dbReference type="InterPro" id="IPR039421">
    <property type="entry name" value="Type_1_exporter"/>
</dbReference>
<comment type="subcellular location">
    <subcellularLocation>
        <location evidence="1">Membrane</location>
        <topology evidence="1">Multi-pass membrane protein</topology>
    </subcellularLocation>
</comment>
<dbReference type="InterPro" id="IPR036640">
    <property type="entry name" value="ABC1_TM_sf"/>
</dbReference>
<evidence type="ECO:0000256" key="5">
    <source>
        <dbReference type="ARBA" id="ARBA00022840"/>
    </source>
</evidence>
<accession>A0A061SE16</accession>
<dbReference type="SUPFAM" id="SSF90123">
    <property type="entry name" value="ABC transporter transmembrane region"/>
    <property type="match status" value="1"/>
</dbReference>
<evidence type="ECO:0000313" key="13">
    <source>
        <dbReference type="EMBL" id="JAC80986.1"/>
    </source>
</evidence>
<keyword evidence="7 10" id="KW-0472">Membrane</keyword>
<dbReference type="InterPro" id="IPR003593">
    <property type="entry name" value="AAA+_ATPase"/>
</dbReference>
<name>A0A061SE16_9CHLO</name>
<dbReference type="SUPFAM" id="SSF52540">
    <property type="entry name" value="P-loop containing nucleoside triphosphate hydrolases"/>
    <property type="match status" value="1"/>
</dbReference>
<evidence type="ECO:0000256" key="3">
    <source>
        <dbReference type="ARBA" id="ARBA00022692"/>
    </source>
</evidence>
<organism evidence="13">
    <name type="scientific">Tetraselmis sp. GSL018</name>
    <dbReference type="NCBI Taxonomy" id="582737"/>
    <lineage>
        <taxon>Eukaryota</taxon>
        <taxon>Viridiplantae</taxon>
        <taxon>Chlorophyta</taxon>
        <taxon>core chlorophytes</taxon>
        <taxon>Chlorodendrophyceae</taxon>
        <taxon>Chlorodendrales</taxon>
        <taxon>Chlorodendraceae</taxon>
        <taxon>Tetraselmis</taxon>
    </lineage>
</organism>
<dbReference type="GO" id="GO:0140359">
    <property type="term" value="F:ABC-type transporter activity"/>
    <property type="evidence" value="ECO:0007669"/>
    <property type="project" value="InterPro"/>
</dbReference>
<dbReference type="InterPro" id="IPR011527">
    <property type="entry name" value="ABC1_TM_dom"/>
</dbReference>
<feature type="transmembrane region" description="Helical" evidence="10">
    <location>
        <begin position="162"/>
        <end position="181"/>
    </location>
</feature>
<feature type="compositionally biased region" description="Polar residues" evidence="9">
    <location>
        <begin position="1"/>
        <end position="13"/>
    </location>
</feature>
<gene>
    <name evidence="13" type="ORF">TSPGSL018_8937</name>
</gene>
<evidence type="ECO:0000256" key="4">
    <source>
        <dbReference type="ARBA" id="ARBA00022741"/>
    </source>
</evidence>
<keyword evidence="6 10" id="KW-1133">Transmembrane helix</keyword>
<feature type="domain" description="ABC transporter" evidence="11">
    <location>
        <begin position="456"/>
        <end position="691"/>
    </location>
</feature>
<evidence type="ECO:0000256" key="9">
    <source>
        <dbReference type="SAM" id="MobiDB-lite"/>
    </source>
</evidence>
<evidence type="ECO:0000256" key="8">
    <source>
        <dbReference type="ARBA" id="ARBA00024363"/>
    </source>
</evidence>
<feature type="transmembrane region" description="Helical" evidence="10">
    <location>
        <begin position="237"/>
        <end position="261"/>
    </location>
</feature>
<dbReference type="Pfam" id="PF00005">
    <property type="entry name" value="ABC_tran"/>
    <property type="match status" value="1"/>
</dbReference>
<feature type="transmembrane region" description="Helical" evidence="10">
    <location>
        <begin position="357"/>
        <end position="376"/>
    </location>
</feature>
<dbReference type="GO" id="GO:0005524">
    <property type="term" value="F:ATP binding"/>
    <property type="evidence" value="ECO:0007669"/>
    <property type="project" value="UniProtKB-KW"/>
</dbReference>
<evidence type="ECO:0000259" key="12">
    <source>
        <dbReference type="PROSITE" id="PS50929"/>
    </source>
</evidence>
<evidence type="ECO:0000256" key="1">
    <source>
        <dbReference type="ARBA" id="ARBA00004141"/>
    </source>
</evidence>
<feature type="region of interest" description="Disordered" evidence="9">
    <location>
        <begin position="1"/>
        <end position="30"/>
    </location>
</feature>
<dbReference type="CDD" id="cd18582">
    <property type="entry name" value="ABC_6TM_ATM1_ABCB7"/>
    <property type="match status" value="1"/>
</dbReference>
<sequence>MNLPTSLVSSQQGIPRPEQMPRAVQRGRSEGYIYTRTSRRRIDSTLQTGLRRRWRTSTFSRTALDIRCAAADIRQTSLGELQRTEANLPPLPQTPHSSKLLDVLPYLVKLALSDKTLVVRLGCALSCMAISKVSGLAVPLYFKQAVDHLTAPSETMLAAASQGAAVALIISGICRVASAIFKELQHVVFSPVSQAAGRRVSFHTFSHVLALDTSFHIKRRTGELSRKLERGTQSINMVFRAIVFTFIPTVVELALVCGILWTSFSAPVAGLVLATFAGYIGWTAMLTQRATEARKALNKMDDLTSGKAVDALLNFETVTLFNNASIEAKQYDRYLVGYQKAALDTEKLSAMLNGGQGAILGLGLTAVLLAANWGGAATAGDLVMVSGLLLQLWGPLQFLGYFYRELRRSLVDMEAFFNIMRTESKIEDGHVELPPQGPSAANGNGNGKAAHGGIHVELRDVHFQYNRRRKVLHGVSLTAEPGQSVAIVGPSGSGKSTLLKLLTRLYDTTDGAVTLDGLDIRDLRVGSMRDAVAVVPQDTVLFNDTIFRNIEYGRPGATADEVLEAARMAKLDETIQAMHEGYDTLVGERGLKLSGGGEKQRVAIARAFLKEPRLLICDESTSALDTETERAIMASLAELAVGRTSIFVAHRLSTIRNCDKIIVMAAGRVVEEGSHDELVAKRGMYHSMWEAQQRDEVEEVVNA</sequence>
<dbReference type="FunFam" id="3.40.50.300:FF:000287">
    <property type="entry name" value="Multidrug ABC transporter ATP-binding protein"/>
    <property type="match status" value="1"/>
</dbReference>
<evidence type="ECO:0000256" key="10">
    <source>
        <dbReference type="SAM" id="Phobius"/>
    </source>
</evidence>
<dbReference type="GO" id="GO:0006879">
    <property type="term" value="P:intracellular iron ion homeostasis"/>
    <property type="evidence" value="ECO:0007669"/>
    <property type="project" value="TreeGrafter"/>
</dbReference>
<feature type="domain" description="ABC transmembrane type-1" evidence="12">
    <location>
        <begin position="124"/>
        <end position="408"/>
    </location>
</feature>
<reference evidence="13" key="1">
    <citation type="submission" date="2014-05" db="EMBL/GenBank/DDBJ databases">
        <title>The transcriptome of the halophilic microalga Tetraselmis sp. GSL018 isolated from the Great Salt Lake, Utah.</title>
        <authorList>
            <person name="Jinkerson R.E."/>
            <person name="D'Adamo S."/>
            <person name="Posewitz M.C."/>
        </authorList>
    </citation>
    <scope>NUCLEOTIDE SEQUENCE</scope>
    <source>
        <strain evidence="13">GSL018</strain>
    </source>
</reference>
<dbReference type="Gene3D" id="1.20.1560.10">
    <property type="entry name" value="ABC transporter type 1, transmembrane domain"/>
    <property type="match status" value="1"/>
</dbReference>
<dbReference type="GO" id="GO:0016887">
    <property type="term" value="F:ATP hydrolysis activity"/>
    <property type="evidence" value="ECO:0007669"/>
    <property type="project" value="InterPro"/>
</dbReference>
<dbReference type="PANTHER" id="PTHR24221:SF470">
    <property type="entry name" value="MITOCHONDRIAL ABC TRANSPORTER ATM"/>
    <property type="match status" value="1"/>
</dbReference>
<dbReference type="PANTHER" id="PTHR24221">
    <property type="entry name" value="ATP-BINDING CASSETTE SUB-FAMILY B"/>
    <property type="match status" value="1"/>
</dbReference>
<evidence type="ECO:0000256" key="2">
    <source>
        <dbReference type="ARBA" id="ARBA00022448"/>
    </source>
</evidence>
<keyword evidence="5" id="KW-0067">ATP-binding</keyword>
<dbReference type="AlphaFoldDB" id="A0A061SE16"/>
<dbReference type="PROSITE" id="PS50929">
    <property type="entry name" value="ABC_TM1F"/>
    <property type="match status" value="1"/>
</dbReference>
<dbReference type="EMBL" id="GBEZ01004213">
    <property type="protein sequence ID" value="JAC80986.1"/>
    <property type="molecule type" value="Transcribed_RNA"/>
</dbReference>